<evidence type="ECO:0000313" key="2">
    <source>
        <dbReference type="EMBL" id="VFT78764.1"/>
    </source>
</evidence>
<proteinExistence type="predicted"/>
<keyword evidence="3" id="KW-1185">Reference proteome</keyword>
<dbReference type="AlphaFoldDB" id="A0A485KAX1"/>
<reference evidence="1" key="2">
    <citation type="submission" date="2019-06" db="EMBL/GenBank/DDBJ databases">
        <title>Genomics analysis of Aphanomyces spp. identifies a new class of oomycete effector associated with host adaptation.</title>
        <authorList>
            <person name="Gaulin E."/>
        </authorList>
    </citation>
    <scope>NUCLEOTIDE SEQUENCE</scope>
    <source>
        <strain evidence="1">CBS 578.67</strain>
    </source>
</reference>
<protein>
    <submittedName>
        <fullName evidence="2">Aste57867_1550 protein</fullName>
    </submittedName>
</protein>
<accession>A0A485KAX1</accession>
<evidence type="ECO:0000313" key="3">
    <source>
        <dbReference type="Proteomes" id="UP000332933"/>
    </source>
</evidence>
<dbReference type="EMBL" id="VJMH01000132">
    <property type="protein sequence ID" value="KAF0718676.1"/>
    <property type="molecule type" value="Genomic_DNA"/>
</dbReference>
<evidence type="ECO:0000313" key="1">
    <source>
        <dbReference type="EMBL" id="KAF0718676.1"/>
    </source>
</evidence>
<gene>
    <name evidence="2" type="primary">Aste57867_1550</name>
    <name evidence="1" type="ORF">As57867_001549</name>
    <name evidence="2" type="ORF">ASTE57867_1550</name>
</gene>
<name>A0A485KAX1_9STRA</name>
<sequence length="102" mass="10516">MTLLTLFCPSATHLPKFQTVSAVTSAVTSHWVVPPQTVTQALLDVAAIVVETDAPASTNAPPPSRGGIPILAAIFTDERLPTAADVAAYLGQISPSTTTCSQ</sequence>
<dbReference type="EMBL" id="CAADRA010000132">
    <property type="protein sequence ID" value="VFT78764.1"/>
    <property type="molecule type" value="Genomic_DNA"/>
</dbReference>
<organism evidence="2 3">
    <name type="scientific">Aphanomyces stellatus</name>
    <dbReference type="NCBI Taxonomy" id="120398"/>
    <lineage>
        <taxon>Eukaryota</taxon>
        <taxon>Sar</taxon>
        <taxon>Stramenopiles</taxon>
        <taxon>Oomycota</taxon>
        <taxon>Saprolegniomycetes</taxon>
        <taxon>Saprolegniales</taxon>
        <taxon>Verrucalvaceae</taxon>
        <taxon>Aphanomyces</taxon>
    </lineage>
</organism>
<reference evidence="2 3" key="1">
    <citation type="submission" date="2019-03" db="EMBL/GenBank/DDBJ databases">
        <authorList>
            <person name="Gaulin E."/>
            <person name="Dumas B."/>
        </authorList>
    </citation>
    <scope>NUCLEOTIDE SEQUENCE [LARGE SCALE GENOMIC DNA]</scope>
    <source>
        <strain evidence="2">CBS 568.67</strain>
    </source>
</reference>
<dbReference type="Proteomes" id="UP000332933">
    <property type="component" value="Unassembled WGS sequence"/>
</dbReference>